<feature type="domain" description="Myb-like" evidence="9">
    <location>
        <begin position="63"/>
        <end position="113"/>
    </location>
</feature>
<keyword evidence="12" id="KW-1185">Reference proteome</keyword>
<feature type="domain" description="HTH myb-type" evidence="10">
    <location>
        <begin position="63"/>
        <end position="117"/>
    </location>
</feature>
<dbReference type="FunFam" id="1.10.10.60:FF:000001">
    <property type="entry name" value="MYB-related transcription factor"/>
    <property type="match status" value="1"/>
</dbReference>
<dbReference type="Gene3D" id="1.10.10.60">
    <property type="entry name" value="Homeodomain-like"/>
    <property type="match status" value="4"/>
</dbReference>
<feature type="domain" description="HTH myb-type" evidence="10">
    <location>
        <begin position="336"/>
        <end position="390"/>
    </location>
</feature>
<dbReference type="GO" id="GO:0030154">
    <property type="term" value="P:cell differentiation"/>
    <property type="evidence" value="ECO:0007669"/>
    <property type="project" value="TreeGrafter"/>
</dbReference>
<keyword evidence="6" id="KW-0804">Transcription</keyword>
<keyword evidence="3" id="KW-0805">Transcription regulation</keyword>
<dbReference type="CDD" id="cd00167">
    <property type="entry name" value="SANT"/>
    <property type="match status" value="4"/>
</dbReference>
<dbReference type="PROSITE" id="PS50090">
    <property type="entry name" value="MYB_LIKE"/>
    <property type="match status" value="4"/>
</dbReference>
<evidence type="ECO:0000256" key="4">
    <source>
        <dbReference type="ARBA" id="ARBA00023125"/>
    </source>
</evidence>
<evidence type="ECO:0000259" key="10">
    <source>
        <dbReference type="PROSITE" id="PS51294"/>
    </source>
</evidence>
<evidence type="ECO:0000256" key="2">
    <source>
        <dbReference type="ARBA" id="ARBA00022737"/>
    </source>
</evidence>
<evidence type="ECO:0000256" key="3">
    <source>
        <dbReference type="ARBA" id="ARBA00023015"/>
    </source>
</evidence>
<accession>A0A4D6N6Y7</accession>
<dbReference type="Pfam" id="PF00249">
    <property type="entry name" value="Myb_DNA-binding"/>
    <property type="match status" value="4"/>
</dbReference>
<protein>
    <recommendedName>
        <fullName evidence="8">Myb-related protein 123</fullName>
    </recommendedName>
</protein>
<feature type="domain" description="HTH myb-type" evidence="10">
    <location>
        <begin position="10"/>
        <end position="62"/>
    </location>
</feature>
<dbReference type="InterPro" id="IPR015495">
    <property type="entry name" value="Myb_TF_plants"/>
</dbReference>
<evidence type="ECO:0000256" key="1">
    <source>
        <dbReference type="ARBA" id="ARBA00004123"/>
    </source>
</evidence>
<gene>
    <name evidence="11" type="ORF">DEO72_LG9g2917</name>
</gene>
<dbReference type="SUPFAM" id="SSF46689">
    <property type="entry name" value="Homeodomain-like"/>
    <property type="match status" value="2"/>
</dbReference>
<keyword evidence="5" id="KW-0010">Activator</keyword>
<reference evidence="11 12" key="1">
    <citation type="submission" date="2019-04" db="EMBL/GenBank/DDBJ databases">
        <title>An improved genome assembly and genetic linkage map for asparagus bean, Vigna unguiculata ssp. sesquipedialis.</title>
        <authorList>
            <person name="Xia Q."/>
            <person name="Zhang R."/>
            <person name="Dong Y."/>
        </authorList>
    </citation>
    <scope>NUCLEOTIDE SEQUENCE [LARGE SCALE GENOMIC DNA]</scope>
    <source>
        <tissue evidence="11">Leaf</tissue>
    </source>
</reference>
<dbReference type="Proteomes" id="UP000501690">
    <property type="component" value="Linkage Group LG9"/>
</dbReference>
<dbReference type="GO" id="GO:0006355">
    <property type="term" value="P:regulation of DNA-templated transcription"/>
    <property type="evidence" value="ECO:0007669"/>
    <property type="project" value="TreeGrafter"/>
</dbReference>
<dbReference type="InterPro" id="IPR009057">
    <property type="entry name" value="Homeodomain-like_sf"/>
</dbReference>
<dbReference type="GO" id="GO:0005634">
    <property type="term" value="C:nucleus"/>
    <property type="evidence" value="ECO:0007669"/>
    <property type="project" value="UniProtKB-SubCell"/>
</dbReference>
<evidence type="ECO:0000256" key="7">
    <source>
        <dbReference type="ARBA" id="ARBA00023242"/>
    </source>
</evidence>
<feature type="domain" description="HTH myb-type" evidence="10">
    <location>
        <begin position="287"/>
        <end position="335"/>
    </location>
</feature>
<dbReference type="AlphaFoldDB" id="A0A4D6N6Y7"/>
<comment type="subcellular location">
    <subcellularLocation>
        <location evidence="1">Nucleus</location>
    </subcellularLocation>
</comment>
<dbReference type="GO" id="GO:0000976">
    <property type="term" value="F:transcription cis-regulatory region binding"/>
    <property type="evidence" value="ECO:0007669"/>
    <property type="project" value="TreeGrafter"/>
</dbReference>
<organism evidence="11 12">
    <name type="scientific">Vigna unguiculata</name>
    <name type="common">Cowpea</name>
    <dbReference type="NCBI Taxonomy" id="3917"/>
    <lineage>
        <taxon>Eukaryota</taxon>
        <taxon>Viridiplantae</taxon>
        <taxon>Streptophyta</taxon>
        <taxon>Embryophyta</taxon>
        <taxon>Tracheophyta</taxon>
        <taxon>Spermatophyta</taxon>
        <taxon>Magnoliopsida</taxon>
        <taxon>eudicotyledons</taxon>
        <taxon>Gunneridae</taxon>
        <taxon>Pentapetalae</taxon>
        <taxon>rosids</taxon>
        <taxon>fabids</taxon>
        <taxon>Fabales</taxon>
        <taxon>Fabaceae</taxon>
        <taxon>Papilionoideae</taxon>
        <taxon>50 kb inversion clade</taxon>
        <taxon>NPAAA clade</taxon>
        <taxon>indigoferoid/millettioid clade</taxon>
        <taxon>Phaseoleae</taxon>
        <taxon>Vigna</taxon>
    </lineage>
</organism>
<evidence type="ECO:0000256" key="8">
    <source>
        <dbReference type="ARBA" id="ARBA00083772"/>
    </source>
</evidence>
<keyword evidence="2" id="KW-0677">Repeat</keyword>
<evidence type="ECO:0000313" key="12">
    <source>
        <dbReference type="Proteomes" id="UP000501690"/>
    </source>
</evidence>
<dbReference type="EMBL" id="CP039353">
    <property type="protein sequence ID" value="QCE07895.1"/>
    <property type="molecule type" value="Genomic_DNA"/>
</dbReference>
<dbReference type="FunFam" id="1.10.10.60:FF:000011">
    <property type="entry name" value="Myb transcription factor"/>
    <property type="match status" value="1"/>
</dbReference>
<sequence>MKRKGAYENQEAVNRGPWSAEEDQILINYVHLHGEGKWGQISRRTGLKRGGKSCRLRWLNYLKPDIKRGNISSDEEDLIIRLHSLLGNRWSLIAGRLPGRTDNEIKNYWNTYLRKKVEEKHNDNNINIPVELRMESPNSFGMAIHPAKSSEPVMCTEIMMATEAVNDSVNPKSLISTNYIENPFASVPGDHHAEGLGKQFDLTELLMPQENCDLSGYGCVGISPHFGEHSCRVNDAICETCYIYVFFLFINYSIGKWNLTTVTFGVVLREVEKMGKKANCENQYAMNRGPWSAEEDKILMNYVQVHGEGKWRELSKRAGLKRCGKSCRLRWLNYLKPDIKRGNISSDEEDLIIRLHKLLGNRWSLIAGRLPGRTDNEIKNYWNTYLRKKVQQKHNIQNDVVGHDTKNSLGDVLDPSKSPHPMMIKPKSMRCTKVMMPGNDSVNAMNFITTTWDHNASASMPQDEHNHCFTGVLQDFDISDLLMSYEDDCRFNGYACVEIPQHIFEDQTWRLDDSMVDEAWYENWKHDTYFSQEQDMDMDMGFSSF</sequence>
<evidence type="ECO:0000313" key="11">
    <source>
        <dbReference type="EMBL" id="QCE07895.1"/>
    </source>
</evidence>
<dbReference type="PANTHER" id="PTHR47998">
    <property type="entry name" value="TRANSCRIPTION FACTOR MYB51-LIKE ISOFORM X1"/>
    <property type="match status" value="1"/>
</dbReference>
<name>A0A4D6N6Y7_VIGUN</name>
<keyword evidence="4" id="KW-0238">DNA-binding</keyword>
<dbReference type="InterPro" id="IPR001005">
    <property type="entry name" value="SANT/Myb"/>
</dbReference>
<evidence type="ECO:0000259" key="9">
    <source>
        <dbReference type="PROSITE" id="PS50090"/>
    </source>
</evidence>
<feature type="domain" description="Myb-like" evidence="9">
    <location>
        <begin position="283"/>
        <end position="335"/>
    </location>
</feature>
<dbReference type="PROSITE" id="PS51294">
    <property type="entry name" value="HTH_MYB"/>
    <property type="match status" value="4"/>
</dbReference>
<feature type="domain" description="Myb-like" evidence="9">
    <location>
        <begin position="336"/>
        <end position="386"/>
    </location>
</feature>
<dbReference type="FunFam" id="1.10.10.60:FF:000302">
    <property type="entry name" value="Transcription factor TT2"/>
    <property type="match status" value="1"/>
</dbReference>
<evidence type="ECO:0000256" key="5">
    <source>
        <dbReference type="ARBA" id="ARBA00023159"/>
    </source>
</evidence>
<dbReference type="SMART" id="SM00717">
    <property type="entry name" value="SANT"/>
    <property type="match status" value="4"/>
</dbReference>
<feature type="domain" description="Myb-like" evidence="9">
    <location>
        <begin position="10"/>
        <end position="62"/>
    </location>
</feature>
<dbReference type="InterPro" id="IPR017930">
    <property type="entry name" value="Myb_dom"/>
</dbReference>
<keyword evidence="7" id="KW-0539">Nucleus</keyword>
<dbReference type="PANTHER" id="PTHR47998:SF83">
    <property type="entry name" value="TRANSCRIPTION FACTOR TT2"/>
    <property type="match status" value="1"/>
</dbReference>
<proteinExistence type="predicted"/>
<evidence type="ECO:0000256" key="6">
    <source>
        <dbReference type="ARBA" id="ARBA00023163"/>
    </source>
</evidence>